<dbReference type="Proteomes" id="UP000812287">
    <property type="component" value="Unassembled WGS sequence"/>
</dbReference>
<dbReference type="OrthoDB" id="4179406at2759"/>
<evidence type="ECO:0000256" key="3">
    <source>
        <dbReference type="SAM" id="Phobius"/>
    </source>
</evidence>
<keyword evidence="3" id="KW-0812">Transmembrane</keyword>
<feature type="compositionally biased region" description="Acidic residues" evidence="2">
    <location>
        <begin position="19"/>
        <end position="32"/>
    </location>
</feature>
<keyword evidence="5" id="KW-1185">Reference proteome</keyword>
<feature type="coiled-coil region" evidence="1">
    <location>
        <begin position="444"/>
        <end position="471"/>
    </location>
</feature>
<evidence type="ECO:0000313" key="4">
    <source>
        <dbReference type="EMBL" id="KAG7451332.1"/>
    </source>
</evidence>
<accession>A0A9P7W376</accession>
<gene>
    <name evidence="4" type="ORF">BT62DRAFT_417465</name>
</gene>
<evidence type="ECO:0000256" key="2">
    <source>
        <dbReference type="SAM" id="MobiDB-lite"/>
    </source>
</evidence>
<evidence type="ECO:0000313" key="5">
    <source>
        <dbReference type="Proteomes" id="UP000812287"/>
    </source>
</evidence>
<reference evidence="4" key="1">
    <citation type="submission" date="2020-11" db="EMBL/GenBank/DDBJ databases">
        <title>Adaptations for nitrogen fixation in a non-lichenized fungal sporocarp promotes dispersal by wood-feeding termites.</title>
        <authorList>
            <consortium name="DOE Joint Genome Institute"/>
            <person name="Koch R.A."/>
            <person name="Yoon G."/>
            <person name="Arayal U."/>
            <person name="Lail K."/>
            <person name="Amirebrahimi M."/>
            <person name="Labutti K."/>
            <person name="Lipzen A."/>
            <person name="Riley R."/>
            <person name="Barry K."/>
            <person name="Henrissat B."/>
            <person name="Grigoriev I.V."/>
            <person name="Herr J.R."/>
            <person name="Aime M.C."/>
        </authorList>
    </citation>
    <scope>NUCLEOTIDE SEQUENCE</scope>
    <source>
        <strain evidence="4">MCA 3950</strain>
    </source>
</reference>
<feature type="transmembrane region" description="Helical" evidence="3">
    <location>
        <begin position="133"/>
        <end position="157"/>
    </location>
</feature>
<dbReference type="AlphaFoldDB" id="A0A9P7W376"/>
<dbReference type="RefSeq" id="XP_043044832.1">
    <property type="nucleotide sequence ID" value="XM_043180829.1"/>
</dbReference>
<protein>
    <submittedName>
        <fullName evidence="4">Uncharacterized protein</fullName>
    </submittedName>
</protein>
<evidence type="ECO:0000256" key="1">
    <source>
        <dbReference type="SAM" id="Coils"/>
    </source>
</evidence>
<keyword evidence="1" id="KW-0175">Coiled coil</keyword>
<feature type="region of interest" description="Disordered" evidence="2">
    <location>
        <begin position="1"/>
        <end position="52"/>
    </location>
</feature>
<comment type="caution">
    <text evidence="4">The sequence shown here is derived from an EMBL/GenBank/DDBJ whole genome shotgun (WGS) entry which is preliminary data.</text>
</comment>
<keyword evidence="3" id="KW-1133">Transmembrane helix</keyword>
<proteinExistence type="predicted"/>
<organism evidence="4 5">
    <name type="scientific">Guyanagaster necrorhizus</name>
    <dbReference type="NCBI Taxonomy" id="856835"/>
    <lineage>
        <taxon>Eukaryota</taxon>
        <taxon>Fungi</taxon>
        <taxon>Dikarya</taxon>
        <taxon>Basidiomycota</taxon>
        <taxon>Agaricomycotina</taxon>
        <taxon>Agaricomycetes</taxon>
        <taxon>Agaricomycetidae</taxon>
        <taxon>Agaricales</taxon>
        <taxon>Marasmiineae</taxon>
        <taxon>Physalacriaceae</taxon>
        <taxon>Guyanagaster</taxon>
    </lineage>
</organism>
<keyword evidence="3" id="KW-0472">Membrane</keyword>
<name>A0A9P7W376_9AGAR</name>
<dbReference type="EMBL" id="MU250525">
    <property type="protein sequence ID" value="KAG7451332.1"/>
    <property type="molecule type" value="Genomic_DNA"/>
</dbReference>
<sequence length="472" mass="53012">MASRIPLQTVPMAEREISFEDDQEWEDEDPAIAEEKVLPTKTEAPESLSRISRRSAAMRKQNAASSAPRFSSRKNRHILEENRRQQRRRLAVTAAEYFDGPLWFEGILEGISFAFWYTLDVVHQAIRFLKRPLSFLVFLWTLTFLFGKISGALHAALQPFCIVPGISHSTLCAPHLPHTHCPKQANFSALVEVQSATFEQLLDVSVDGSALSLDLRKAEMATSNLATLVRVSQLKSRERLSDALSNFIGTAKATAVGLQRFSSHVQHTVDRIVAVNDYSLKTIEGARANDAQYSLHKLIPWSSSSSSDDIILKSFGESMDTLSQMTENLIIKAQVQLKNLEDLEGNLIVINDIIAREDSEVTAGKEELLAALWTFLGGNKHALRKHDRQLALLNNLGEYRRKALQHVYSALHTLHEMSGNIETLREHVAEPALLGSSIPPEVHMKSIKRGLERLEASNRQAREREIDARRML</sequence>
<dbReference type="GeneID" id="66103125"/>